<dbReference type="PRINTS" id="PR00455">
    <property type="entry name" value="HTHTETR"/>
</dbReference>
<dbReference type="InterPro" id="IPR009057">
    <property type="entry name" value="Homeodomain-like_sf"/>
</dbReference>
<evidence type="ECO:0000256" key="2">
    <source>
        <dbReference type="ARBA" id="ARBA00023125"/>
    </source>
</evidence>
<dbReference type="RefSeq" id="WP_382394523.1">
    <property type="nucleotide sequence ID" value="NZ_JBHUNA010000027.1"/>
</dbReference>
<feature type="DNA-binding region" description="H-T-H motif" evidence="3">
    <location>
        <begin position="25"/>
        <end position="44"/>
    </location>
</feature>
<protein>
    <submittedName>
        <fullName evidence="5">TetR/AcrR family transcriptional regulator</fullName>
    </submittedName>
</protein>
<dbReference type="PANTHER" id="PTHR43479">
    <property type="entry name" value="ACREF/ENVCD OPERON REPRESSOR-RELATED"/>
    <property type="match status" value="1"/>
</dbReference>
<proteinExistence type="predicted"/>
<keyword evidence="6" id="KW-1185">Reference proteome</keyword>
<dbReference type="Gene3D" id="1.10.357.10">
    <property type="entry name" value="Tetracycline Repressor, domain 2"/>
    <property type="match status" value="1"/>
</dbReference>
<dbReference type="PANTHER" id="PTHR43479:SF22">
    <property type="entry name" value="TRANSCRIPTIONAL REGULATOR, TETR FAMILY"/>
    <property type="match status" value="1"/>
</dbReference>
<dbReference type="EMBL" id="JBHUNA010000027">
    <property type="protein sequence ID" value="MFD2761726.1"/>
    <property type="molecule type" value="Genomic_DNA"/>
</dbReference>
<evidence type="ECO:0000256" key="3">
    <source>
        <dbReference type="PROSITE-ProRule" id="PRU00335"/>
    </source>
</evidence>
<dbReference type="SUPFAM" id="SSF46689">
    <property type="entry name" value="Homeodomain-like"/>
    <property type="match status" value="1"/>
</dbReference>
<evidence type="ECO:0000313" key="6">
    <source>
        <dbReference type="Proteomes" id="UP001597502"/>
    </source>
</evidence>
<organism evidence="5 6">
    <name type="scientific">Lentibacillus juripiscarius</name>
    <dbReference type="NCBI Taxonomy" id="257446"/>
    <lineage>
        <taxon>Bacteria</taxon>
        <taxon>Bacillati</taxon>
        <taxon>Bacillota</taxon>
        <taxon>Bacilli</taxon>
        <taxon>Bacillales</taxon>
        <taxon>Bacillaceae</taxon>
        <taxon>Lentibacillus</taxon>
    </lineage>
</organism>
<accession>A0ABW5V6Z6</accession>
<dbReference type="Pfam" id="PF00440">
    <property type="entry name" value="TetR_N"/>
    <property type="match status" value="1"/>
</dbReference>
<dbReference type="InterPro" id="IPR001647">
    <property type="entry name" value="HTH_TetR"/>
</dbReference>
<reference evidence="6" key="1">
    <citation type="journal article" date="2019" name="Int. J. Syst. Evol. Microbiol.">
        <title>The Global Catalogue of Microorganisms (GCM) 10K type strain sequencing project: providing services to taxonomists for standard genome sequencing and annotation.</title>
        <authorList>
            <consortium name="The Broad Institute Genomics Platform"/>
            <consortium name="The Broad Institute Genome Sequencing Center for Infectious Disease"/>
            <person name="Wu L."/>
            <person name="Ma J."/>
        </authorList>
    </citation>
    <scope>NUCLEOTIDE SEQUENCE [LARGE SCALE GENOMIC DNA]</scope>
    <source>
        <strain evidence="6">TISTR 1535</strain>
    </source>
</reference>
<dbReference type="InterPro" id="IPR050624">
    <property type="entry name" value="HTH-type_Tx_Regulator"/>
</dbReference>
<name>A0ABW5V6Z6_9BACI</name>
<evidence type="ECO:0000313" key="5">
    <source>
        <dbReference type="EMBL" id="MFD2761726.1"/>
    </source>
</evidence>
<dbReference type="PROSITE" id="PS01081">
    <property type="entry name" value="HTH_TETR_1"/>
    <property type="match status" value="1"/>
</dbReference>
<keyword evidence="1" id="KW-0678">Repressor</keyword>
<comment type="caution">
    <text evidence="5">The sequence shown here is derived from an EMBL/GenBank/DDBJ whole genome shotgun (WGS) entry which is preliminary data.</text>
</comment>
<gene>
    <name evidence="5" type="ORF">ACFSUO_12270</name>
</gene>
<keyword evidence="2 3" id="KW-0238">DNA-binding</keyword>
<sequence>MAQRHDDLLNAAVRLFQRHGFHATSVEDITSACGISKGAFYKHFDSKETMILQLLQRYYNEMFTEADRYAEGLSHQPLLKLKKKITIELEKSMEYRSFFYALMTEFPPHEKGSVPEFLNRIHYDHQQWHTYAIMEAFGSDTKNLARDLTIIMEGILHSYLMAIIWRGANLSPERLGDFVVDCIHVLAENGERLSPVMPVHSGSPSDQMTIMKEDLKELYVIVEDTAERNHAEDKVLQTIELLMEELDQDNPREFLIDALLQQLYRRPNLKNRLTKILSTWEIWKGDLT</sequence>
<evidence type="ECO:0000259" key="4">
    <source>
        <dbReference type="PROSITE" id="PS50977"/>
    </source>
</evidence>
<evidence type="ECO:0000256" key="1">
    <source>
        <dbReference type="ARBA" id="ARBA00022491"/>
    </source>
</evidence>
<dbReference type="Proteomes" id="UP001597502">
    <property type="component" value="Unassembled WGS sequence"/>
</dbReference>
<dbReference type="InterPro" id="IPR023772">
    <property type="entry name" value="DNA-bd_HTH_TetR-type_CS"/>
</dbReference>
<feature type="domain" description="HTH tetR-type" evidence="4">
    <location>
        <begin position="2"/>
        <end position="62"/>
    </location>
</feature>
<dbReference type="PROSITE" id="PS50977">
    <property type="entry name" value="HTH_TETR_2"/>
    <property type="match status" value="1"/>
</dbReference>